<comment type="caution">
    <text evidence="2">The sequence shown here is derived from an EMBL/GenBank/DDBJ whole genome shotgun (WGS) entry which is preliminary data.</text>
</comment>
<dbReference type="Proteomes" id="UP000591131">
    <property type="component" value="Unassembled WGS sequence"/>
</dbReference>
<protein>
    <recommendedName>
        <fullName evidence="4">Sorl1p</fullName>
    </recommendedName>
</protein>
<accession>A0A7J6MF79</accession>
<dbReference type="AlphaFoldDB" id="A0A7J6MF79"/>
<evidence type="ECO:0000256" key="1">
    <source>
        <dbReference type="SAM" id="SignalP"/>
    </source>
</evidence>
<organism evidence="2 3">
    <name type="scientific">Perkinsus chesapeaki</name>
    <name type="common">Clam parasite</name>
    <name type="synonym">Perkinsus andrewsi</name>
    <dbReference type="NCBI Taxonomy" id="330153"/>
    <lineage>
        <taxon>Eukaryota</taxon>
        <taxon>Sar</taxon>
        <taxon>Alveolata</taxon>
        <taxon>Perkinsozoa</taxon>
        <taxon>Perkinsea</taxon>
        <taxon>Perkinsida</taxon>
        <taxon>Perkinsidae</taxon>
        <taxon>Perkinsus</taxon>
    </lineage>
</organism>
<dbReference type="EMBL" id="JAAPAO010000166">
    <property type="protein sequence ID" value="KAF4669661.1"/>
    <property type="molecule type" value="Genomic_DNA"/>
</dbReference>
<reference evidence="2 3" key="1">
    <citation type="submission" date="2020-04" db="EMBL/GenBank/DDBJ databases">
        <title>Perkinsus chesapeaki whole genome sequence.</title>
        <authorList>
            <person name="Bogema D.R."/>
        </authorList>
    </citation>
    <scope>NUCLEOTIDE SEQUENCE [LARGE SCALE GENOMIC DNA]</scope>
    <source>
        <strain evidence="2">ATCC PRA-425</strain>
    </source>
</reference>
<gene>
    <name evidence="2" type="ORF">FOL47_002407</name>
</gene>
<name>A0A7J6MF79_PERCH</name>
<evidence type="ECO:0000313" key="2">
    <source>
        <dbReference type="EMBL" id="KAF4669661.1"/>
    </source>
</evidence>
<keyword evidence="1" id="KW-0732">Signal</keyword>
<evidence type="ECO:0000313" key="3">
    <source>
        <dbReference type="Proteomes" id="UP000591131"/>
    </source>
</evidence>
<evidence type="ECO:0008006" key="4">
    <source>
        <dbReference type="Google" id="ProtNLM"/>
    </source>
</evidence>
<proteinExistence type="predicted"/>
<dbReference type="OrthoDB" id="438324at2759"/>
<feature type="signal peptide" evidence="1">
    <location>
        <begin position="1"/>
        <end position="19"/>
    </location>
</feature>
<sequence length="316" mass="34819">MLSSRTAILLASLAVLAYGTEVDSCKTLCSGVAECTDSHCMTYKVPAVCHGLLQRGDGSLCSAADDSTCSGSVVLCGNSVISSAVTTTTTTTTTSCTITTPLVSEEALQGTWCSRDLRRDGVTPIEVVSFAGDKLMFLYDGEVYYMQYFYEGNQVYVLSSDPVADAKLGKSLNSLRFSYFVKDMLAVWEGQIVGDLVRTGGELDCDPLPGAEVPYPIRTDLFNTRWCYKGENESILNLELRFNPQFMILHIPGKCATILLSRYEVNGYSYEIYLYDMDDGFKDLDTLGNGVFKLIYYGDWLFLVSSPNLTLRLDKC</sequence>
<keyword evidence="3" id="KW-1185">Reference proteome</keyword>
<feature type="chain" id="PRO_5029843609" description="Sorl1p" evidence="1">
    <location>
        <begin position="20"/>
        <end position="316"/>
    </location>
</feature>